<feature type="domain" description="Large ribosomal subunit protein uL15/eL18" evidence="7">
    <location>
        <begin position="86"/>
        <end position="152"/>
    </location>
</feature>
<evidence type="ECO:0000256" key="4">
    <source>
        <dbReference type="HAMAP-Rule" id="MF_01341"/>
    </source>
</evidence>
<keyword evidence="3 4" id="KW-0687">Ribonucleoprotein</keyword>
<protein>
    <recommendedName>
        <fullName evidence="4">Large ribosomal subunit protein uL15</fullName>
    </recommendedName>
</protein>
<dbReference type="Proteomes" id="UP000237684">
    <property type="component" value="Unassembled WGS sequence"/>
</dbReference>
<dbReference type="PROSITE" id="PS00475">
    <property type="entry name" value="RIBOSOMAL_L15"/>
    <property type="match status" value="1"/>
</dbReference>
<evidence type="ECO:0000256" key="1">
    <source>
        <dbReference type="ARBA" id="ARBA00007320"/>
    </source>
</evidence>
<feature type="compositionally biased region" description="Basic residues" evidence="6">
    <location>
        <begin position="13"/>
        <end position="23"/>
    </location>
</feature>
<dbReference type="InterPro" id="IPR005749">
    <property type="entry name" value="Ribosomal_uL15_bac-type"/>
</dbReference>
<evidence type="ECO:0000256" key="2">
    <source>
        <dbReference type="ARBA" id="ARBA00022980"/>
    </source>
</evidence>
<comment type="subunit">
    <text evidence="4">Part of the 50S ribosomal subunit.</text>
</comment>
<dbReference type="AlphaFoldDB" id="A0A2S8ST28"/>
<dbReference type="InterPro" id="IPR001196">
    <property type="entry name" value="Ribosomal_uL15_CS"/>
</dbReference>
<organism evidence="8 9">
    <name type="scientific">Abditibacterium utsteinense</name>
    <dbReference type="NCBI Taxonomy" id="1960156"/>
    <lineage>
        <taxon>Bacteria</taxon>
        <taxon>Pseudomonadati</taxon>
        <taxon>Abditibacteriota</taxon>
        <taxon>Abditibacteriia</taxon>
        <taxon>Abditibacteriales</taxon>
        <taxon>Abditibacteriaceae</taxon>
        <taxon>Abditibacterium</taxon>
    </lineage>
</organism>
<dbReference type="InParanoid" id="A0A2S8ST28"/>
<dbReference type="GO" id="GO:0003735">
    <property type="term" value="F:structural constituent of ribosome"/>
    <property type="evidence" value="ECO:0007669"/>
    <property type="project" value="InterPro"/>
</dbReference>
<dbReference type="RefSeq" id="WP_105483795.1">
    <property type="nucleotide sequence ID" value="NZ_NIGF01000008.1"/>
</dbReference>
<accession>A0A2S8ST28</accession>
<dbReference type="GO" id="GO:0022625">
    <property type="term" value="C:cytosolic large ribosomal subunit"/>
    <property type="evidence" value="ECO:0007669"/>
    <property type="project" value="TreeGrafter"/>
</dbReference>
<dbReference type="PANTHER" id="PTHR12934">
    <property type="entry name" value="50S RIBOSOMAL PROTEIN L15"/>
    <property type="match status" value="1"/>
</dbReference>
<dbReference type="PANTHER" id="PTHR12934:SF11">
    <property type="entry name" value="LARGE RIBOSOMAL SUBUNIT PROTEIN UL15M"/>
    <property type="match status" value="1"/>
</dbReference>
<dbReference type="OrthoDB" id="9810293at2"/>
<keyword evidence="2 4" id="KW-0689">Ribosomal protein</keyword>
<proteinExistence type="inferred from homology"/>
<dbReference type="NCBIfam" id="TIGR01071">
    <property type="entry name" value="rplO_bact"/>
    <property type="match status" value="1"/>
</dbReference>
<sequence length="173" mass="18514">MELLTLTNLRPAKGARKKKKRVGRGIGSGHGKTSTRGQKGQHSRNTVAPGFEGGQTPLFRRLPKLRGKGKGAMPIGPTRKFYAIANMEQLERFPAGTAITAELLRSEGIVKGRWDGLRILGVGEITKAVTVHAEHFTATAREKIEAAGGTCEVIVHISPSGRKPKVAATTDEA</sequence>
<reference evidence="8 9" key="1">
    <citation type="journal article" date="2018" name="Syst. Appl. Microbiol.">
        <title>Abditibacterium utsteinense sp. nov., the first cultivated member of candidate phylum FBP, isolated from ice-free Antarctic soil samples.</title>
        <authorList>
            <person name="Tahon G."/>
            <person name="Tytgat B."/>
            <person name="Lebbe L."/>
            <person name="Carlier A."/>
            <person name="Willems A."/>
        </authorList>
    </citation>
    <scope>NUCLEOTIDE SEQUENCE [LARGE SCALE GENOMIC DNA]</scope>
    <source>
        <strain evidence="8 9">LMG 29911</strain>
    </source>
</reference>
<comment type="caution">
    <text evidence="8">The sequence shown here is derived from an EMBL/GenBank/DDBJ whole genome shotgun (WGS) entry which is preliminary data.</text>
</comment>
<evidence type="ECO:0000259" key="7">
    <source>
        <dbReference type="Pfam" id="PF00828"/>
    </source>
</evidence>
<evidence type="ECO:0000313" key="8">
    <source>
        <dbReference type="EMBL" id="PQV63962.1"/>
    </source>
</evidence>
<gene>
    <name evidence="4" type="primary">rplO</name>
    <name evidence="8" type="ORF">B1R32_108173</name>
</gene>
<keyword evidence="4" id="KW-0694">RNA-binding</keyword>
<dbReference type="GO" id="GO:0019843">
    <property type="term" value="F:rRNA binding"/>
    <property type="evidence" value="ECO:0007669"/>
    <property type="project" value="UniProtKB-UniRule"/>
</dbReference>
<dbReference type="Gene3D" id="3.100.10.10">
    <property type="match status" value="1"/>
</dbReference>
<keyword evidence="9" id="KW-1185">Reference proteome</keyword>
<comment type="similarity">
    <text evidence="1 4 5">Belongs to the universal ribosomal protein uL15 family.</text>
</comment>
<dbReference type="FunCoup" id="A0A2S8ST28">
    <property type="interactions" value="482"/>
</dbReference>
<evidence type="ECO:0000313" key="9">
    <source>
        <dbReference type="Proteomes" id="UP000237684"/>
    </source>
</evidence>
<feature type="region of interest" description="Disordered" evidence="6">
    <location>
        <begin position="1"/>
        <end position="58"/>
    </location>
</feature>
<dbReference type="GO" id="GO:0006412">
    <property type="term" value="P:translation"/>
    <property type="evidence" value="ECO:0007669"/>
    <property type="project" value="UniProtKB-UniRule"/>
</dbReference>
<name>A0A2S8ST28_9BACT</name>
<dbReference type="InterPro" id="IPR036227">
    <property type="entry name" value="Ribosomal_uL15/eL18_sf"/>
</dbReference>
<dbReference type="HAMAP" id="MF_01341">
    <property type="entry name" value="Ribosomal_uL15"/>
    <property type="match status" value="1"/>
</dbReference>
<comment type="function">
    <text evidence="4">Binds to the 23S rRNA.</text>
</comment>
<dbReference type="InterPro" id="IPR021131">
    <property type="entry name" value="Ribosomal_uL15/eL18"/>
</dbReference>
<dbReference type="EMBL" id="NIGF01000008">
    <property type="protein sequence ID" value="PQV63962.1"/>
    <property type="molecule type" value="Genomic_DNA"/>
</dbReference>
<evidence type="ECO:0000256" key="5">
    <source>
        <dbReference type="RuleBase" id="RU003888"/>
    </source>
</evidence>
<evidence type="ECO:0000256" key="3">
    <source>
        <dbReference type="ARBA" id="ARBA00023274"/>
    </source>
</evidence>
<feature type="compositionally biased region" description="Polar residues" evidence="6">
    <location>
        <begin position="31"/>
        <end position="46"/>
    </location>
</feature>
<evidence type="ECO:0000256" key="6">
    <source>
        <dbReference type="SAM" id="MobiDB-lite"/>
    </source>
</evidence>
<dbReference type="Pfam" id="PF00828">
    <property type="entry name" value="Ribosomal_L27A"/>
    <property type="match status" value="1"/>
</dbReference>
<keyword evidence="4" id="KW-0699">rRNA-binding</keyword>
<dbReference type="SUPFAM" id="SSF52080">
    <property type="entry name" value="Ribosomal proteins L15p and L18e"/>
    <property type="match status" value="1"/>
</dbReference>
<dbReference type="InterPro" id="IPR030878">
    <property type="entry name" value="Ribosomal_uL15"/>
</dbReference>